<accession>A0A4W4FGH3</accession>
<evidence type="ECO:0000256" key="11">
    <source>
        <dbReference type="ARBA" id="ARBA00023180"/>
    </source>
</evidence>
<dbReference type="Pfam" id="PF13853">
    <property type="entry name" value="7tm_4"/>
    <property type="match status" value="1"/>
</dbReference>
<dbReference type="GO" id="GO:0005549">
    <property type="term" value="F:odorant binding"/>
    <property type="evidence" value="ECO:0007669"/>
    <property type="project" value="TreeGrafter"/>
</dbReference>
<gene>
    <name evidence="15" type="primary">LOC113585701</name>
</gene>
<evidence type="ECO:0000256" key="10">
    <source>
        <dbReference type="ARBA" id="ARBA00023170"/>
    </source>
</evidence>
<feature type="transmembrane region" description="Helical" evidence="13">
    <location>
        <begin position="237"/>
        <end position="256"/>
    </location>
</feature>
<dbReference type="GeneTree" id="ENSGT01030000234640"/>
<evidence type="ECO:0000256" key="6">
    <source>
        <dbReference type="ARBA" id="ARBA00022989"/>
    </source>
</evidence>
<evidence type="ECO:0000256" key="3">
    <source>
        <dbReference type="ARBA" id="ARBA00022606"/>
    </source>
</evidence>
<reference evidence="16" key="2">
    <citation type="journal article" date="2017" name="Sci. Adv.">
        <title>A tail of two voltages: Proteomic comparison of the three electric organs of the electric eel.</title>
        <authorList>
            <person name="Traeger L.L."/>
            <person name="Sabat G."/>
            <person name="Barrett-Wilt G.A."/>
            <person name="Wells G.B."/>
            <person name="Sussman M.R."/>
        </authorList>
    </citation>
    <scope>NUCLEOTIDE SEQUENCE [LARGE SCALE GENOMIC DNA]</scope>
</reference>
<dbReference type="InterPro" id="IPR052921">
    <property type="entry name" value="GPCR1_Superfamily_Member"/>
</dbReference>
<evidence type="ECO:0000313" key="16">
    <source>
        <dbReference type="Proteomes" id="UP000314983"/>
    </source>
</evidence>
<feature type="transmembrane region" description="Helical" evidence="13">
    <location>
        <begin position="142"/>
        <end position="161"/>
    </location>
</feature>
<evidence type="ECO:0000256" key="7">
    <source>
        <dbReference type="ARBA" id="ARBA00023040"/>
    </source>
</evidence>
<keyword evidence="5" id="KW-0552">Olfaction</keyword>
<keyword evidence="8 13" id="KW-0472">Membrane</keyword>
<evidence type="ECO:0000256" key="4">
    <source>
        <dbReference type="ARBA" id="ARBA00022692"/>
    </source>
</evidence>
<feature type="transmembrane region" description="Helical" evidence="13">
    <location>
        <begin position="195"/>
        <end position="216"/>
    </location>
</feature>
<dbReference type="PROSITE" id="PS50262">
    <property type="entry name" value="G_PROTEIN_RECEP_F1_2"/>
    <property type="match status" value="1"/>
</dbReference>
<name>A0A4W4FGH3_ELEEL</name>
<feature type="transmembrane region" description="Helical" evidence="13">
    <location>
        <begin position="23"/>
        <end position="48"/>
    </location>
</feature>
<reference evidence="15" key="3">
    <citation type="submission" date="2020-05" db="EMBL/GenBank/DDBJ databases">
        <title>Electrophorus electricus (electric eel) genome, fEleEle1, primary haplotype.</title>
        <authorList>
            <person name="Myers G."/>
            <person name="Meyer A."/>
            <person name="Fedrigo O."/>
            <person name="Formenti G."/>
            <person name="Rhie A."/>
            <person name="Tracey A."/>
            <person name="Sims Y."/>
            <person name="Jarvis E.D."/>
        </authorList>
    </citation>
    <scope>NUCLEOTIDE SEQUENCE [LARGE SCALE GENOMIC DNA]</scope>
</reference>
<feature type="transmembrane region" description="Helical" evidence="13">
    <location>
        <begin position="96"/>
        <end position="122"/>
    </location>
</feature>
<evidence type="ECO:0000256" key="9">
    <source>
        <dbReference type="ARBA" id="ARBA00023157"/>
    </source>
</evidence>
<evidence type="ECO:0000256" key="12">
    <source>
        <dbReference type="ARBA" id="ARBA00023224"/>
    </source>
</evidence>
<dbReference type="SUPFAM" id="SSF81321">
    <property type="entry name" value="Family A G protein-coupled receptor-like"/>
    <property type="match status" value="1"/>
</dbReference>
<sequence length="316" mass="36594">MDYFMNITYLSLAGHVQLQEYRYVYFISTLSIYIFIICCNTVVIYVIVKNKRLHEPMYIFIAALLLNSLFGAVALYPKLLIDLLSEHQVISYQACMLQAFCIYSYATVEFAVLSTMAFDRYVSICKPLQYATLVNMHTVKKILLFSWFVPFCVNSTLMILTCRLQLCKLKMNRIYCNNYSIVKLSCGDITVNNSYGLFLLAIVVFPSLFFIVFSYIRILSVCLRNSKDFKRKAVQTCLPHILVVIIFSVLSCFEIINNRLEANISHIMTMIISVINLVIPPICNPIIYGMRMQEILNGIKIIFTIYKPRNYFPQPK</sequence>
<keyword evidence="9" id="KW-1015">Disulfide bond</keyword>
<feature type="domain" description="G-protein coupled receptors family 1 profile" evidence="14">
    <location>
        <begin position="39"/>
        <end position="288"/>
    </location>
</feature>
<proteinExistence type="predicted"/>
<keyword evidence="6 13" id="KW-1133">Transmembrane helix</keyword>
<dbReference type="PANTHER" id="PTHR26451">
    <property type="entry name" value="G_PROTEIN_RECEP_F1_2 DOMAIN-CONTAINING PROTEIN"/>
    <property type="match status" value="1"/>
</dbReference>
<keyword evidence="2" id="KW-1003">Cell membrane</keyword>
<dbReference type="GO" id="GO:0004984">
    <property type="term" value="F:olfactory receptor activity"/>
    <property type="evidence" value="ECO:0007669"/>
    <property type="project" value="InterPro"/>
</dbReference>
<dbReference type="PRINTS" id="PR00245">
    <property type="entry name" value="OLFACTORYR"/>
</dbReference>
<dbReference type="GO" id="GO:0005886">
    <property type="term" value="C:plasma membrane"/>
    <property type="evidence" value="ECO:0007669"/>
    <property type="project" value="UniProtKB-SubCell"/>
</dbReference>
<keyword evidence="3" id="KW-0716">Sensory transduction</keyword>
<keyword evidence="11" id="KW-0325">Glycoprotein</keyword>
<dbReference type="FunFam" id="1.20.1070.10:FF:000024">
    <property type="entry name" value="Olfactory receptor"/>
    <property type="match status" value="1"/>
</dbReference>
<dbReference type="Gene3D" id="1.20.1070.10">
    <property type="entry name" value="Rhodopsin 7-helix transmembrane proteins"/>
    <property type="match status" value="1"/>
</dbReference>
<evidence type="ECO:0000256" key="5">
    <source>
        <dbReference type="ARBA" id="ARBA00022725"/>
    </source>
</evidence>
<dbReference type="GO" id="GO:0004930">
    <property type="term" value="F:G protein-coupled receptor activity"/>
    <property type="evidence" value="ECO:0007669"/>
    <property type="project" value="UniProtKB-KW"/>
</dbReference>
<dbReference type="AlphaFoldDB" id="A0A4W4FGH3"/>
<feature type="transmembrane region" description="Helical" evidence="13">
    <location>
        <begin position="57"/>
        <end position="76"/>
    </location>
</feature>
<organism evidence="15 16">
    <name type="scientific">Electrophorus electricus</name>
    <name type="common">Electric eel</name>
    <name type="synonym">Gymnotus electricus</name>
    <dbReference type="NCBI Taxonomy" id="8005"/>
    <lineage>
        <taxon>Eukaryota</taxon>
        <taxon>Metazoa</taxon>
        <taxon>Chordata</taxon>
        <taxon>Craniata</taxon>
        <taxon>Vertebrata</taxon>
        <taxon>Euteleostomi</taxon>
        <taxon>Actinopterygii</taxon>
        <taxon>Neopterygii</taxon>
        <taxon>Teleostei</taxon>
        <taxon>Ostariophysi</taxon>
        <taxon>Gymnotiformes</taxon>
        <taxon>Gymnotoidei</taxon>
        <taxon>Gymnotidae</taxon>
        <taxon>Electrophorus</taxon>
    </lineage>
</organism>
<keyword evidence="7" id="KW-0297">G-protein coupled receptor</keyword>
<feature type="transmembrane region" description="Helical" evidence="13">
    <location>
        <begin position="262"/>
        <end position="283"/>
    </location>
</feature>
<evidence type="ECO:0000256" key="13">
    <source>
        <dbReference type="SAM" id="Phobius"/>
    </source>
</evidence>
<dbReference type="InterPro" id="IPR000276">
    <property type="entry name" value="GPCR_Rhodpsn"/>
</dbReference>
<dbReference type="InterPro" id="IPR000725">
    <property type="entry name" value="Olfact_rcpt"/>
</dbReference>
<evidence type="ECO:0000256" key="8">
    <source>
        <dbReference type="ARBA" id="ARBA00023136"/>
    </source>
</evidence>
<reference evidence="15" key="5">
    <citation type="submission" date="2025-09" db="UniProtKB">
        <authorList>
            <consortium name="Ensembl"/>
        </authorList>
    </citation>
    <scope>IDENTIFICATION</scope>
</reference>
<dbReference type="InterPro" id="IPR017452">
    <property type="entry name" value="GPCR_Rhodpsn_7TM"/>
</dbReference>
<dbReference type="Ensembl" id="ENSEEET00000024226.2">
    <property type="protein sequence ID" value="ENSEEEP00000023954.2"/>
    <property type="gene ID" value="ENSEEEG00000011621.2"/>
</dbReference>
<dbReference type="Proteomes" id="UP000314983">
    <property type="component" value="Chromosome 8"/>
</dbReference>
<keyword evidence="12" id="KW-0807">Transducer</keyword>
<evidence type="ECO:0000313" key="15">
    <source>
        <dbReference type="Ensembl" id="ENSEEEP00000023954.2"/>
    </source>
</evidence>
<dbReference type="PROSITE" id="PS00237">
    <property type="entry name" value="G_PROTEIN_RECEP_F1_1"/>
    <property type="match status" value="1"/>
</dbReference>
<comment type="subcellular location">
    <subcellularLocation>
        <location evidence="1">Cell membrane</location>
        <topology evidence="1">Multi-pass membrane protein</topology>
    </subcellularLocation>
</comment>
<protein>
    <recommendedName>
        <fullName evidence="14">G-protein coupled receptors family 1 profile domain-containing protein</fullName>
    </recommendedName>
</protein>
<evidence type="ECO:0000256" key="1">
    <source>
        <dbReference type="ARBA" id="ARBA00004651"/>
    </source>
</evidence>
<evidence type="ECO:0000259" key="14">
    <source>
        <dbReference type="PROSITE" id="PS50262"/>
    </source>
</evidence>
<evidence type="ECO:0000256" key="2">
    <source>
        <dbReference type="ARBA" id="ARBA00022475"/>
    </source>
</evidence>
<reference evidence="15" key="4">
    <citation type="submission" date="2025-08" db="UniProtKB">
        <authorList>
            <consortium name="Ensembl"/>
        </authorList>
    </citation>
    <scope>IDENTIFICATION</scope>
</reference>
<dbReference type="OMA" id="LHCVDSK"/>
<reference evidence="16" key="1">
    <citation type="journal article" date="2014" name="Science">
        <title>Nonhuman genetics. Genomic basis for the convergent evolution of electric organs.</title>
        <authorList>
            <person name="Gallant J.R."/>
            <person name="Traeger L.L."/>
            <person name="Volkening J.D."/>
            <person name="Moffett H."/>
            <person name="Chen P.H."/>
            <person name="Novina C.D."/>
            <person name="Phillips G.N.Jr."/>
            <person name="Anand R."/>
            <person name="Wells G.B."/>
            <person name="Pinch M."/>
            <person name="Guth R."/>
            <person name="Unguez G.A."/>
            <person name="Albert J.S."/>
            <person name="Zakon H.H."/>
            <person name="Samanta M.P."/>
            <person name="Sussman M.R."/>
        </authorList>
    </citation>
    <scope>NUCLEOTIDE SEQUENCE [LARGE SCALE GENOMIC DNA]</scope>
</reference>
<dbReference type="PANTHER" id="PTHR26451:SF860">
    <property type="entry name" value="ODORANT RECEPTOR-RELATED"/>
    <property type="match status" value="1"/>
</dbReference>
<keyword evidence="10" id="KW-0675">Receptor</keyword>
<keyword evidence="16" id="KW-1185">Reference proteome</keyword>
<keyword evidence="4 13" id="KW-0812">Transmembrane</keyword>